<feature type="non-terminal residue" evidence="13">
    <location>
        <position position="266"/>
    </location>
</feature>
<keyword evidence="7" id="KW-0159">Chromosome partition</keyword>
<comment type="catalytic activity">
    <reaction evidence="10">
        <text>dCMP + ATP = dCDP + ADP</text>
        <dbReference type="Rhea" id="RHEA:25094"/>
        <dbReference type="ChEBI" id="CHEBI:30616"/>
        <dbReference type="ChEBI" id="CHEBI:57566"/>
        <dbReference type="ChEBI" id="CHEBI:58593"/>
        <dbReference type="ChEBI" id="CHEBI:456216"/>
        <dbReference type="EC" id="2.7.4.25"/>
    </reaction>
</comment>
<dbReference type="SUPFAM" id="SSF52540">
    <property type="entry name" value="P-loop containing nucleoside triphosphate hydrolases"/>
    <property type="match status" value="1"/>
</dbReference>
<evidence type="ECO:0000256" key="9">
    <source>
        <dbReference type="ARBA" id="ARBA00023306"/>
    </source>
</evidence>
<evidence type="ECO:0000256" key="7">
    <source>
        <dbReference type="ARBA" id="ARBA00022829"/>
    </source>
</evidence>
<name>X1BMD7_9ZZZZ</name>
<evidence type="ECO:0000256" key="1">
    <source>
        <dbReference type="ARBA" id="ARBA00012906"/>
    </source>
</evidence>
<sequence>MFKFKNEKRELKRIIEAILLVAYEPVKTAAIEKVLNKSSDTIEKIIKELQEEYRKEDRGFQLKKVSGGYRFYTHPDCRDYIENFFTSTMRGYFSQAALEVLAIIVYNQPVSRIIINEIRGVRSESVISTLLSKRLIEKASKGFGPGHPILYKTTPLFLESFGLNSLKDLPPIEKFSEDIKNETHSKEENSYLNIINTKDGNRYLNVIAIDGPAGSGKSTISKELSRKLKFFYLYTGAMYRALAYLALKREVNLYDEKALTDLTIDS</sequence>
<protein>
    <recommendedName>
        <fullName evidence="1">(d)CMP kinase</fullName>
        <ecNumber evidence="1">2.7.4.25</ecNumber>
    </recommendedName>
</protein>
<dbReference type="EMBL" id="BART01023816">
    <property type="protein sequence ID" value="GAG97084.1"/>
    <property type="molecule type" value="Genomic_DNA"/>
</dbReference>
<reference evidence="13" key="1">
    <citation type="journal article" date="2014" name="Front. Microbiol.">
        <title>High frequency of phylogenetically diverse reductive dehalogenase-homologous genes in deep subseafloor sedimentary metagenomes.</title>
        <authorList>
            <person name="Kawai M."/>
            <person name="Futagami T."/>
            <person name="Toyoda A."/>
            <person name="Takaki Y."/>
            <person name="Nishi S."/>
            <person name="Hori S."/>
            <person name="Arai W."/>
            <person name="Tsubouchi T."/>
            <person name="Morono Y."/>
            <person name="Uchiyama I."/>
            <person name="Ito T."/>
            <person name="Fujiyama A."/>
            <person name="Inagaki F."/>
            <person name="Takami H."/>
        </authorList>
    </citation>
    <scope>NUCLEOTIDE SEQUENCE</scope>
    <source>
        <strain evidence="13">Expedition CK06-06</strain>
    </source>
</reference>
<evidence type="ECO:0000256" key="11">
    <source>
        <dbReference type="ARBA" id="ARBA00048478"/>
    </source>
</evidence>
<feature type="domain" description="Cytidylate kinase" evidence="12">
    <location>
        <begin position="207"/>
        <end position="263"/>
    </location>
</feature>
<dbReference type="GO" id="GO:0051301">
    <property type="term" value="P:cell division"/>
    <property type="evidence" value="ECO:0007669"/>
    <property type="project" value="UniProtKB-KW"/>
</dbReference>
<evidence type="ECO:0000256" key="4">
    <source>
        <dbReference type="ARBA" id="ARBA00022679"/>
    </source>
</evidence>
<dbReference type="InterPro" id="IPR011994">
    <property type="entry name" value="Cytidylate_kinase_dom"/>
</dbReference>
<dbReference type="GO" id="GO:0051304">
    <property type="term" value="P:chromosome separation"/>
    <property type="evidence" value="ECO:0007669"/>
    <property type="project" value="InterPro"/>
</dbReference>
<dbReference type="AlphaFoldDB" id="X1BMD7"/>
<dbReference type="GO" id="GO:0036431">
    <property type="term" value="F:dCMP kinase activity"/>
    <property type="evidence" value="ECO:0007669"/>
    <property type="project" value="InterPro"/>
</dbReference>
<keyword evidence="4" id="KW-0808">Transferase</keyword>
<dbReference type="InterPro" id="IPR036388">
    <property type="entry name" value="WH-like_DNA-bd_sf"/>
</dbReference>
<proteinExistence type="predicted"/>
<dbReference type="Pfam" id="PF02224">
    <property type="entry name" value="Cytidylate_kin"/>
    <property type="match status" value="1"/>
</dbReference>
<evidence type="ECO:0000256" key="8">
    <source>
        <dbReference type="ARBA" id="ARBA00022840"/>
    </source>
</evidence>
<dbReference type="GO" id="GO:0006139">
    <property type="term" value="P:nucleobase-containing compound metabolic process"/>
    <property type="evidence" value="ECO:0007669"/>
    <property type="project" value="InterPro"/>
</dbReference>
<keyword evidence="8" id="KW-0067">ATP-binding</keyword>
<accession>X1BMD7</accession>
<dbReference type="Gene3D" id="1.10.10.10">
    <property type="entry name" value="Winged helix-like DNA-binding domain superfamily/Winged helix DNA-binding domain"/>
    <property type="match status" value="2"/>
</dbReference>
<dbReference type="InterPro" id="IPR036390">
    <property type="entry name" value="WH_DNA-bd_sf"/>
</dbReference>
<organism evidence="13">
    <name type="scientific">marine sediment metagenome</name>
    <dbReference type="NCBI Taxonomy" id="412755"/>
    <lineage>
        <taxon>unclassified sequences</taxon>
        <taxon>metagenomes</taxon>
        <taxon>ecological metagenomes</taxon>
    </lineage>
</organism>
<comment type="caution">
    <text evidence="13">The sequence shown here is derived from an EMBL/GenBank/DDBJ whole genome shotgun (WGS) entry which is preliminary data.</text>
</comment>
<dbReference type="PANTHER" id="PTHR34298">
    <property type="entry name" value="SEGREGATION AND CONDENSATION PROTEIN B"/>
    <property type="match status" value="1"/>
</dbReference>
<dbReference type="PANTHER" id="PTHR34298:SF2">
    <property type="entry name" value="SEGREGATION AND CONDENSATION PROTEIN B"/>
    <property type="match status" value="1"/>
</dbReference>
<evidence type="ECO:0000313" key="13">
    <source>
        <dbReference type="EMBL" id="GAG97084.1"/>
    </source>
</evidence>
<dbReference type="InterPro" id="IPR005234">
    <property type="entry name" value="ScpB_csome_segregation"/>
</dbReference>
<evidence type="ECO:0000256" key="10">
    <source>
        <dbReference type="ARBA" id="ARBA00047615"/>
    </source>
</evidence>
<evidence type="ECO:0000256" key="5">
    <source>
        <dbReference type="ARBA" id="ARBA00022741"/>
    </source>
</evidence>
<keyword evidence="5" id="KW-0547">Nucleotide-binding</keyword>
<keyword evidence="2" id="KW-0963">Cytoplasm</keyword>
<keyword evidence="6" id="KW-0418">Kinase</keyword>
<comment type="catalytic activity">
    <reaction evidence="11">
        <text>CMP + ATP = CDP + ADP</text>
        <dbReference type="Rhea" id="RHEA:11600"/>
        <dbReference type="ChEBI" id="CHEBI:30616"/>
        <dbReference type="ChEBI" id="CHEBI:58069"/>
        <dbReference type="ChEBI" id="CHEBI:60377"/>
        <dbReference type="ChEBI" id="CHEBI:456216"/>
        <dbReference type="EC" id="2.7.4.25"/>
    </reaction>
</comment>
<evidence type="ECO:0000256" key="3">
    <source>
        <dbReference type="ARBA" id="ARBA00022618"/>
    </source>
</evidence>
<dbReference type="SUPFAM" id="SSF46785">
    <property type="entry name" value="Winged helix' DNA-binding domain"/>
    <property type="match status" value="2"/>
</dbReference>
<dbReference type="GO" id="GO:0005524">
    <property type="term" value="F:ATP binding"/>
    <property type="evidence" value="ECO:0007669"/>
    <property type="project" value="UniProtKB-KW"/>
</dbReference>
<evidence type="ECO:0000256" key="6">
    <source>
        <dbReference type="ARBA" id="ARBA00022777"/>
    </source>
</evidence>
<evidence type="ECO:0000259" key="12">
    <source>
        <dbReference type="Pfam" id="PF02224"/>
    </source>
</evidence>
<dbReference type="EC" id="2.7.4.25" evidence="1"/>
<dbReference type="NCBIfam" id="TIGR00281">
    <property type="entry name" value="SMC-Scp complex subunit ScpB"/>
    <property type="match status" value="1"/>
</dbReference>
<dbReference type="Pfam" id="PF04079">
    <property type="entry name" value="SMC_ScpB"/>
    <property type="match status" value="1"/>
</dbReference>
<keyword evidence="3" id="KW-0132">Cell division</keyword>
<dbReference type="Gene3D" id="3.40.50.300">
    <property type="entry name" value="P-loop containing nucleotide triphosphate hydrolases"/>
    <property type="match status" value="1"/>
</dbReference>
<evidence type="ECO:0000256" key="2">
    <source>
        <dbReference type="ARBA" id="ARBA00022490"/>
    </source>
</evidence>
<dbReference type="InterPro" id="IPR027417">
    <property type="entry name" value="P-loop_NTPase"/>
</dbReference>
<gene>
    <name evidence="13" type="ORF">S01H4_43210</name>
</gene>
<keyword evidence="9" id="KW-0131">Cell cycle</keyword>